<evidence type="ECO:0000256" key="2">
    <source>
        <dbReference type="ARBA" id="ARBA00022475"/>
    </source>
</evidence>
<accession>A0ABU0LE96</accession>
<dbReference type="InterPro" id="IPR001633">
    <property type="entry name" value="EAL_dom"/>
</dbReference>
<dbReference type="Pfam" id="PF00990">
    <property type="entry name" value="GGDEF"/>
    <property type="match status" value="1"/>
</dbReference>
<dbReference type="CDD" id="cd12915">
    <property type="entry name" value="PDC2_DGC_like"/>
    <property type="match status" value="1"/>
</dbReference>
<reference evidence="10 11" key="1">
    <citation type="submission" date="2023-07" db="EMBL/GenBank/DDBJ databases">
        <title>Genomic Encyclopedia of Type Strains, Phase IV (KMG-IV): sequencing the most valuable type-strain genomes for metagenomic binning, comparative biology and taxonomic classification.</title>
        <authorList>
            <person name="Goeker M."/>
        </authorList>
    </citation>
    <scope>NUCLEOTIDE SEQUENCE [LARGE SCALE GENOMIC DNA]</scope>
    <source>
        <strain evidence="10 11">DSM 3770</strain>
    </source>
</reference>
<gene>
    <name evidence="10" type="ORF">QOZ94_002261</name>
</gene>
<keyword evidence="11" id="KW-1185">Reference proteome</keyword>
<dbReference type="SMART" id="SM00267">
    <property type="entry name" value="GGDEF"/>
    <property type="match status" value="1"/>
</dbReference>
<feature type="transmembrane region" description="Helical" evidence="7">
    <location>
        <begin position="43"/>
        <end position="63"/>
    </location>
</feature>
<evidence type="ECO:0000313" key="10">
    <source>
        <dbReference type="EMBL" id="MDQ0505465.1"/>
    </source>
</evidence>
<evidence type="ECO:0000256" key="4">
    <source>
        <dbReference type="ARBA" id="ARBA00022989"/>
    </source>
</evidence>
<evidence type="ECO:0000256" key="5">
    <source>
        <dbReference type="ARBA" id="ARBA00023136"/>
    </source>
</evidence>
<evidence type="ECO:0000256" key="7">
    <source>
        <dbReference type="SAM" id="Phobius"/>
    </source>
</evidence>
<feature type="region of interest" description="Disordered" evidence="6">
    <location>
        <begin position="1"/>
        <end position="35"/>
    </location>
</feature>
<keyword evidence="4 7" id="KW-1133">Transmembrane helix</keyword>
<dbReference type="PROSITE" id="PS50883">
    <property type="entry name" value="EAL"/>
    <property type="match status" value="1"/>
</dbReference>
<evidence type="ECO:0000256" key="6">
    <source>
        <dbReference type="SAM" id="MobiDB-lite"/>
    </source>
</evidence>
<keyword evidence="2" id="KW-1003">Cell membrane</keyword>
<dbReference type="SUPFAM" id="SSF141868">
    <property type="entry name" value="EAL domain-like"/>
    <property type="match status" value="1"/>
</dbReference>
<dbReference type="SUPFAM" id="SSF55073">
    <property type="entry name" value="Nucleotide cyclase"/>
    <property type="match status" value="1"/>
</dbReference>
<dbReference type="Proteomes" id="UP001241747">
    <property type="component" value="Unassembled WGS sequence"/>
</dbReference>
<dbReference type="NCBIfam" id="TIGR00254">
    <property type="entry name" value="GGDEF"/>
    <property type="match status" value="1"/>
</dbReference>
<feature type="domain" description="EAL" evidence="8">
    <location>
        <begin position="536"/>
        <end position="786"/>
    </location>
</feature>
<dbReference type="Gene3D" id="3.30.70.270">
    <property type="match status" value="1"/>
</dbReference>
<evidence type="ECO:0000259" key="8">
    <source>
        <dbReference type="PROSITE" id="PS50883"/>
    </source>
</evidence>
<dbReference type="InterPro" id="IPR000160">
    <property type="entry name" value="GGDEF_dom"/>
</dbReference>
<keyword evidence="3 7" id="KW-0812">Transmembrane</keyword>
<comment type="caution">
    <text evidence="10">The sequence shown here is derived from an EMBL/GenBank/DDBJ whole genome shotgun (WGS) entry which is preliminary data.</text>
</comment>
<dbReference type="PANTHER" id="PTHR44757:SF2">
    <property type="entry name" value="BIOFILM ARCHITECTURE MAINTENANCE PROTEIN MBAA"/>
    <property type="match status" value="1"/>
</dbReference>
<dbReference type="CDD" id="cd01948">
    <property type="entry name" value="EAL"/>
    <property type="match status" value="1"/>
</dbReference>
<evidence type="ECO:0000313" key="11">
    <source>
        <dbReference type="Proteomes" id="UP001241747"/>
    </source>
</evidence>
<evidence type="ECO:0000256" key="3">
    <source>
        <dbReference type="ARBA" id="ARBA00022692"/>
    </source>
</evidence>
<dbReference type="CDD" id="cd01949">
    <property type="entry name" value="GGDEF"/>
    <property type="match status" value="1"/>
</dbReference>
<evidence type="ECO:0000259" key="9">
    <source>
        <dbReference type="PROSITE" id="PS50887"/>
    </source>
</evidence>
<keyword evidence="5 7" id="KW-0472">Membrane</keyword>
<dbReference type="SMART" id="SM00052">
    <property type="entry name" value="EAL"/>
    <property type="match status" value="1"/>
</dbReference>
<feature type="compositionally biased region" description="Basic and acidic residues" evidence="6">
    <location>
        <begin position="16"/>
        <end position="28"/>
    </location>
</feature>
<dbReference type="InterPro" id="IPR052155">
    <property type="entry name" value="Biofilm_reg_signaling"/>
</dbReference>
<evidence type="ECO:0000256" key="1">
    <source>
        <dbReference type="ARBA" id="ARBA00004651"/>
    </source>
</evidence>
<name>A0ABU0LE96_XANAG</name>
<dbReference type="InterPro" id="IPR029787">
    <property type="entry name" value="Nucleotide_cyclase"/>
</dbReference>
<dbReference type="InterPro" id="IPR035919">
    <property type="entry name" value="EAL_sf"/>
</dbReference>
<dbReference type="Pfam" id="PF02743">
    <property type="entry name" value="dCache_1"/>
    <property type="match status" value="1"/>
</dbReference>
<dbReference type="PANTHER" id="PTHR44757">
    <property type="entry name" value="DIGUANYLATE CYCLASE DGCP"/>
    <property type="match status" value="1"/>
</dbReference>
<protein>
    <submittedName>
        <fullName evidence="10">Diguanylate cyclase (GGDEF)-like protein</fullName>
    </submittedName>
</protein>
<dbReference type="Pfam" id="PF00563">
    <property type="entry name" value="EAL"/>
    <property type="match status" value="1"/>
</dbReference>
<dbReference type="InterPro" id="IPR043128">
    <property type="entry name" value="Rev_trsase/Diguanyl_cyclase"/>
</dbReference>
<feature type="domain" description="GGDEF" evidence="9">
    <location>
        <begin position="394"/>
        <end position="527"/>
    </location>
</feature>
<dbReference type="InterPro" id="IPR033479">
    <property type="entry name" value="dCache_1"/>
</dbReference>
<sequence length="787" mass="86048">MRSGLFSFRAPSPTSRLEDAAGNDRRDTSPGLVPRQRHQRPRALLIGLGVLICAIICVGTLALSSRLYRQSFADHRREVHNLAISLAEQTDRALLSLDNVQRSLAERVADAGAATPQEFAALLGQKAFHRLMREKMSGLPHVDALSVIDSSGRLVSFTRHWPAPNIDVSNRDYFIVLSSMKGPASFVSEPVTNLATGAVTIILARRVTSADGTFLGVLLGTMEQASFEQNFANIDLQPSGLIALVRDDGALLARVPGSAAHFPRDAAARAQIAQALFGRQASDQMVAAGILDEHERVVAVDRLAHFPLAAVMSDSVAWLRGEALKSVLPVVVAAALVCILIGLIIFFVIRQLDGERAYSEKEHHRARYDALTGLPNRLFFSERLASLLARPGARPLALLFIDLDYFKTVNDTLGHDIGDALLQGVSERLLDTVAPHDFVARLGGDEFAIICHQADDDLGPEAAAQSIIEALRAPFLLEHHQVLTGCSVGIALSPRDGTDVATLLKCADLALYGAKNDGRGNARRFEADMGATARARRDIELHLHEAWEQRQFRVVYQPIFEATSGRLAGFEALLRWHHPTRGEVPPERFIPVVEESGLILKVGNWILNEACRAAAAWPDPLFISVNVSPAQFRGGHTYQQVGDALAASGLVPSRLELEITESLLLKADTSVRTALDQFRAEGIILALDDFGTGYSSLRYLQILNISRLKIDQSFIRHVVDDRHTQAIVKAILSLAQALELKTTAEGIENEAQLDFLKREGCTHLQGYLLGPPMSEEEACRLVRDRLP</sequence>
<proteinExistence type="predicted"/>
<dbReference type="PROSITE" id="PS50887">
    <property type="entry name" value="GGDEF"/>
    <property type="match status" value="1"/>
</dbReference>
<feature type="transmembrane region" description="Helical" evidence="7">
    <location>
        <begin position="327"/>
        <end position="349"/>
    </location>
</feature>
<dbReference type="EMBL" id="JAUSVY010000004">
    <property type="protein sequence ID" value="MDQ0505465.1"/>
    <property type="molecule type" value="Genomic_DNA"/>
</dbReference>
<comment type="subcellular location">
    <subcellularLocation>
        <location evidence="1">Cell membrane</location>
        <topology evidence="1">Multi-pass membrane protein</topology>
    </subcellularLocation>
</comment>
<dbReference type="Gene3D" id="3.30.450.20">
    <property type="entry name" value="PAS domain"/>
    <property type="match status" value="2"/>
</dbReference>
<dbReference type="RefSeq" id="WP_237344070.1">
    <property type="nucleotide sequence ID" value="NZ_JABWGX010000002.1"/>
</dbReference>
<dbReference type="Gene3D" id="3.20.20.450">
    <property type="entry name" value="EAL domain"/>
    <property type="match status" value="1"/>
</dbReference>
<dbReference type="CDD" id="cd12914">
    <property type="entry name" value="PDC1_DGC_like"/>
    <property type="match status" value="1"/>
</dbReference>
<organism evidence="10 11">
    <name type="scientific">Xanthobacter agilis</name>
    <dbReference type="NCBI Taxonomy" id="47492"/>
    <lineage>
        <taxon>Bacteria</taxon>
        <taxon>Pseudomonadati</taxon>
        <taxon>Pseudomonadota</taxon>
        <taxon>Alphaproteobacteria</taxon>
        <taxon>Hyphomicrobiales</taxon>
        <taxon>Xanthobacteraceae</taxon>
        <taxon>Xanthobacter</taxon>
    </lineage>
</organism>